<feature type="compositionally biased region" description="Polar residues" evidence="1">
    <location>
        <begin position="751"/>
        <end position="761"/>
    </location>
</feature>
<accession>A0A7S1HVD8</accession>
<dbReference type="AlphaFoldDB" id="A0A7S1HVD8"/>
<feature type="region of interest" description="Disordered" evidence="1">
    <location>
        <begin position="675"/>
        <end position="826"/>
    </location>
</feature>
<feature type="compositionally biased region" description="Polar residues" evidence="1">
    <location>
        <begin position="677"/>
        <end position="690"/>
    </location>
</feature>
<sequence length="826" mass="91171">MSSLLYNFLLQNLPSGSRVSLRANGGPNVLVVDGMSLMSTIYPLSLDWILPPWKELHARVQLFVRRFTNLGFQLTVFFNVPKPEQQPTNVEGKKRLVAERGQFVSNILHDIVLGSGLPDDIYYTPIRLIKATLLKAFQACPEVSVHVVTVEPARAMALYCAQKADEIFAAAATDLSECLILPIPALLSLHPEVFDWEAFWRGAPIQVQVIKRTNVCETLVPQSALPVFATLVGNPLFPRDRLQGLFGQETSPGEIFSTARDFITSVFQKKPEATNADFANQVYGKLIAPVDYDVFCDDFNTSCVAYTLNTEEELTESSFETVQRSRFYFLEPGFEFTESWPAMLLLRPLRLRALHLKFGAMTFAEVWVKPGGLISTDYLSVPASNQSEEDLMKKSLMEKLHIFETLSMVDLSPVMVFDENYALDTEQVPTRECWLYLTCACMAQLEERSCFTQLQELQLIVAHFVCLPDCDITALPQGPLTLQLSSLSHLFHATLAHLSKLNAVCRNPFGVYNEWEMFDGTLFALDLEQIFALPAFIKNQSRYETIMEMITSSLDWPLSDEPLHPPSDAQRARPRPKLVSAAQLWAETPSKLEQRAPAVAKLTHVDPAPGPQSAKPQTSIAHLPGWFHRQGRGARGAGRGGGRTPVSAPAAVALRTRQAREELMIASMDSAIVDAQPSPTYPSRNFTSVSPKAKPTGKPPLLANAGAAPAPLSQEAWPDLPTSKSSNNDAADGDDTPKRHDRKSKPEAKSHATSTSPSTTRPEVDSPQRSRGPATASPPSNGKPMGKGKGKGANPSVPDRAPTSKWVQKETDKEAPKATKKWVQKE</sequence>
<dbReference type="EMBL" id="HBGA01009574">
    <property type="protein sequence ID" value="CAD8992512.1"/>
    <property type="molecule type" value="Transcribed_RNA"/>
</dbReference>
<reference evidence="2" key="1">
    <citation type="submission" date="2021-01" db="EMBL/GenBank/DDBJ databases">
        <authorList>
            <person name="Corre E."/>
            <person name="Pelletier E."/>
            <person name="Niang G."/>
            <person name="Scheremetjew M."/>
            <person name="Finn R."/>
            <person name="Kale V."/>
            <person name="Holt S."/>
            <person name="Cochrane G."/>
            <person name="Meng A."/>
            <person name="Brown T."/>
            <person name="Cohen L."/>
        </authorList>
    </citation>
    <scope>NUCLEOTIDE SEQUENCE</scope>
    <source>
        <strain evidence="2">NIES-381</strain>
    </source>
</reference>
<protein>
    <submittedName>
        <fullName evidence="2">Uncharacterized protein</fullName>
    </submittedName>
</protein>
<evidence type="ECO:0000256" key="1">
    <source>
        <dbReference type="SAM" id="MobiDB-lite"/>
    </source>
</evidence>
<feature type="compositionally biased region" description="Low complexity" evidence="1">
    <location>
        <begin position="699"/>
        <end position="712"/>
    </location>
</feature>
<organism evidence="2">
    <name type="scientific">Eutreptiella gymnastica</name>
    <dbReference type="NCBI Taxonomy" id="73025"/>
    <lineage>
        <taxon>Eukaryota</taxon>
        <taxon>Discoba</taxon>
        <taxon>Euglenozoa</taxon>
        <taxon>Euglenida</taxon>
        <taxon>Spirocuta</taxon>
        <taxon>Euglenophyceae</taxon>
        <taxon>Eutreptiales</taxon>
        <taxon>Eutreptiaceae</taxon>
        <taxon>Eutreptiella</taxon>
    </lineage>
</organism>
<name>A0A7S1HVD8_9EUGL</name>
<proteinExistence type="predicted"/>
<gene>
    <name evidence="2" type="ORF">EGYM00392_LOCUS3559</name>
</gene>
<evidence type="ECO:0000313" key="2">
    <source>
        <dbReference type="EMBL" id="CAD8992512.1"/>
    </source>
</evidence>
<feature type="compositionally biased region" description="Basic and acidic residues" evidence="1">
    <location>
        <begin position="807"/>
        <end position="826"/>
    </location>
</feature>